<comment type="subcellular location">
    <subcellularLocation>
        <location evidence="1">Nucleus</location>
    </subcellularLocation>
</comment>
<dbReference type="PROSITE" id="PS50808">
    <property type="entry name" value="ZF_BED"/>
    <property type="match status" value="1"/>
</dbReference>
<dbReference type="SMART" id="SM00614">
    <property type="entry name" value="ZnF_BED"/>
    <property type="match status" value="1"/>
</dbReference>
<dbReference type="GO" id="GO:0003677">
    <property type="term" value="F:DNA binding"/>
    <property type="evidence" value="ECO:0007669"/>
    <property type="project" value="UniProtKB-KW"/>
</dbReference>
<dbReference type="SUPFAM" id="SSF57667">
    <property type="entry name" value="beta-beta-alpha zinc fingers"/>
    <property type="match status" value="1"/>
</dbReference>
<evidence type="ECO:0000256" key="6">
    <source>
        <dbReference type="ARBA" id="ARBA00023125"/>
    </source>
</evidence>
<dbReference type="AlphaFoldDB" id="A0A182IGD0"/>
<sequence>MDNPFIPKRMGKQCVSTVWNHFTNMNGKGAKCRHCFRSIAFSKGSTSNLKRHLSAKHPNIQLFRKLHPNKGMHQDDPDPLAVSSVAVNATDDSMNQLDTLGLPGSCTQLDAYIPQSMTDEKHRELDSMLIEFICNEYLPISIVESASFQTLVNSLNSDYILPNRQSVSNALLPQTYEEKLKTVKGELLAAKSVALSSDYWTNSSTNTHYMALTGHFIDQNFKLTSRLLECSEIPSDFSEENIAQWVSKVMKRFNIDNKVEIIVTQNSRMAKAADDYTNLRRLPCFAHSLNQIVQEAIANSIQSTLAKVKHTVQHFKTNSKASQLLMQLQNQKTVKLKLDFPARWNSTYDMVDRFLQNKTSLQSYFDLFKPEITIQNYEWPVLEQALEVLNVFNKATDFICVEKSVTISHVGVLRKMLLEHLTRFADRDEIVSGVRTMICTLQEGLINQLDPFKECTFVTQSMLLDPRIKKKGFRNEPEEYQQAYETIISELMAIQGASQANKKPSFSNEPKGGNNIYREFLDWDDDDEEDELNNPRQLAVHEFDMYLKERIINTDEDPLLWWQAHNLKYPTVYNLAIRVLNVPCSSIPCEQLFTKAGQEHSQKRERLLPKQCEKVMFIQYNV</sequence>
<proteinExistence type="predicted"/>
<dbReference type="InterPro" id="IPR052035">
    <property type="entry name" value="ZnF_BED_domain_contain"/>
</dbReference>
<dbReference type="InterPro" id="IPR008906">
    <property type="entry name" value="HATC_C_dom"/>
</dbReference>
<dbReference type="GO" id="GO:0046983">
    <property type="term" value="F:protein dimerization activity"/>
    <property type="evidence" value="ECO:0007669"/>
    <property type="project" value="InterPro"/>
</dbReference>
<dbReference type="InterPro" id="IPR003656">
    <property type="entry name" value="Znf_BED"/>
</dbReference>
<dbReference type="GO" id="GO:0009791">
    <property type="term" value="P:post-embryonic development"/>
    <property type="evidence" value="ECO:0007669"/>
    <property type="project" value="UniProtKB-ARBA"/>
</dbReference>
<dbReference type="VEuPathDB" id="VectorBase:AARA21_005214"/>
<keyword evidence="8" id="KW-0539">Nucleus</keyword>
<keyword evidence="3" id="KW-0863">Zinc-finger</keyword>
<organism evidence="9 10">
    <name type="scientific">Anopheles arabiensis</name>
    <name type="common">Mosquito</name>
    <dbReference type="NCBI Taxonomy" id="7173"/>
    <lineage>
        <taxon>Eukaryota</taxon>
        <taxon>Metazoa</taxon>
        <taxon>Ecdysozoa</taxon>
        <taxon>Arthropoda</taxon>
        <taxon>Hexapoda</taxon>
        <taxon>Insecta</taxon>
        <taxon>Pterygota</taxon>
        <taxon>Neoptera</taxon>
        <taxon>Endopterygota</taxon>
        <taxon>Diptera</taxon>
        <taxon>Nematocera</taxon>
        <taxon>Culicoidea</taxon>
        <taxon>Culicidae</taxon>
        <taxon>Anophelinae</taxon>
        <taxon>Anopheles</taxon>
    </lineage>
</organism>
<keyword evidence="5" id="KW-0805">Transcription regulation</keyword>
<evidence type="ECO:0000256" key="1">
    <source>
        <dbReference type="ARBA" id="ARBA00004123"/>
    </source>
</evidence>
<keyword evidence="6" id="KW-0238">DNA-binding</keyword>
<dbReference type="InterPro" id="IPR012337">
    <property type="entry name" value="RNaseH-like_sf"/>
</dbReference>
<dbReference type="InterPro" id="IPR036236">
    <property type="entry name" value="Znf_C2H2_sf"/>
</dbReference>
<keyword evidence="7" id="KW-0804">Transcription</keyword>
<dbReference type="EnsemblMetazoa" id="AARA014527-RA">
    <property type="protein sequence ID" value="AARA014527-PA"/>
    <property type="gene ID" value="AARA014527"/>
</dbReference>
<dbReference type="GO" id="GO:0005634">
    <property type="term" value="C:nucleus"/>
    <property type="evidence" value="ECO:0007669"/>
    <property type="project" value="UniProtKB-SubCell"/>
</dbReference>
<protein>
    <submittedName>
        <fullName evidence="9">Uncharacterized protein</fullName>
    </submittedName>
</protein>
<evidence type="ECO:0000256" key="4">
    <source>
        <dbReference type="ARBA" id="ARBA00022833"/>
    </source>
</evidence>
<keyword evidence="10" id="KW-1185">Reference proteome</keyword>
<keyword evidence="4" id="KW-0862">Zinc</keyword>
<dbReference type="VEuPathDB" id="VectorBase:AARA014527"/>
<evidence type="ECO:0000256" key="7">
    <source>
        <dbReference type="ARBA" id="ARBA00023163"/>
    </source>
</evidence>
<accession>A0A182IGD0</accession>
<dbReference type="Pfam" id="PF02892">
    <property type="entry name" value="zf-BED"/>
    <property type="match status" value="1"/>
</dbReference>
<dbReference type="EMBL" id="APCN01005315">
    <property type="status" value="NOT_ANNOTATED_CDS"/>
    <property type="molecule type" value="Genomic_DNA"/>
</dbReference>
<evidence type="ECO:0000256" key="3">
    <source>
        <dbReference type="ARBA" id="ARBA00022771"/>
    </source>
</evidence>
<dbReference type="Pfam" id="PF05699">
    <property type="entry name" value="Dimer_Tnp_hAT"/>
    <property type="match status" value="1"/>
</dbReference>
<reference evidence="9" key="1">
    <citation type="submission" date="2022-08" db="UniProtKB">
        <authorList>
            <consortium name="EnsemblMetazoa"/>
        </authorList>
    </citation>
    <scope>IDENTIFICATION</scope>
    <source>
        <strain evidence="9">Dongola</strain>
    </source>
</reference>
<dbReference type="PANTHER" id="PTHR46481:SF10">
    <property type="entry name" value="ZINC FINGER BED DOMAIN-CONTAINING PROTEIN 39"/>
    <property type="match status" value="1"/>
</dbReference>
<name>A0A182IGD0_ANOAR</name>
<evidence type="ECO:0000256" key="8">
    <source>
        <dbReference type="ARBA" id="ARBA00023242"/>
    </source>
</evidence>
<evidence type="ECO:0000256" key="2">
    <source>
        <dbReference type="ARBA" id="ARBA00022723"/>
    </source>
</evidence>
<dbReference type="PANTHER" id="PTHR46481">
    <property type="entry name" value="ZINC FINGER BED DOMAIN-CONTAINING PROTEIN 4"/>
    <property type="match status" value="1"/>
</dbReference>
<evidence type="ECO:0000313" key="9">
    <source>
        <dbReference type="EnsemblMetazoa" id="AARA014527-PA"/>
    </source>
</evidence>
<evidence type="ECO:0000313" key="10">
    <source>
        <dbReference type="Proteomes" id="UP000075840"/>
    </source>
</evidence>
<dbReference type="SUPFAM" id="SSF140996">
    <property type="entry name" value="Hermes dimerisation domain"/>
    <property type="match status" value="1"/>
</dbReference>
<dbReference type="SUPFAM" id="SSF53098">
    <property type="entry name" value="Ribonuclease H-like"/>
    <property type="match status" value="1"/>
</dbReference>
<dbReference type="Proteomes" id="UP000075840">
    <property type="component" value="Unassembled WGS sequence"/>
</dbReference>
<dbReference type="GO" id="GO:0008270">
    <property type="term" value="F:zinc ion binding"/>
    <property type="evidence" value="ECO:0007669"/>
    <property type="project" value="UniProtKB-KW"/>
</dbReference>
<keyword evidence="2" id="KW-0479">Metal-binding</keyword>
<evidence type="ECO:0000256" key="5">
    <source>
        <dbReference type="ARBA" id="ARBA00023015"/>
    </source>
</evidence>